<name>A0A3N2DKP6_9GAMM</name>
<evidence type="ECO:0000313" key="1">
    <source>
        <dbReference type="EMBL" id="ROS00371.1"/>
    </source>
</evidence>
<dbReference type="EMBL" id="RKHR01000005">
    <property type="protein sequence ID" value="ROS00371.1"/>
    <property type="molecule type" value="Genomic_DNA"/>
</dbReference>
<organism evidence="1 2">
    <name type="scientific">Sinobacterium caligoides</name>
    <dbReference type="NCBI Taxonomy" id="933926"/>
    <lineage>
        <taxon>Bacteria</taxon>
        <taxon>Pseudomonadati</taxon>
        <taxon>Pseudomonadota</taxon>
        <taxon>Gammaproteobacteria</taxon>
        <taxon>Cellvibrionales</taxon>
        <taxon>Spongiibacteraceae</taxon>
        <taxon>Sinobacterium</taxon>
    </lineage>
</organism>
<sequence length="158" mass="18149">MMKILPGTGIGEIKYGMAEKDVISFLGKPDRVDESEYVEGTGDWHRELWYSPRNLTFTFNNDDDFRLGTITVMGAGYSLFEKQLFGLELEEVSRLIAKHTGEIAKLEDWSSEELPDHKCLIHDGLGIMFWFDYNCLSQMQCSYLFESDNETAIWPAKS</sequence>
<dbReference type="OrthoDB" id="1118000at2"/>
<dbReference type="RefSeq" id="WP_123713328.1">
    <property type="nucleotide sequence ID" value="NZ_RKHR01000005.1"/>
</dbReference>
<evidence type="ECO:0000313" key="2">
    <source>
        <dbReference type="Proteomes" id="UP000275394"/>
    </source>
</evidence>
<protein>
    <submittedName>
        <fullName evidence="1">Uncharacterized protein</fullName>
    </submittedName>
</protein>
<dbReference type="AlphaFoldDB" id="A0A3N2DKP6"/>
<accession>A0A3N2DKP6</accession>
<gene>
    <name evidence="1" type="ORF">EDC56_3022</name>
</gene>
<proteinExistence type="predicted"/>
<dbReference type="Proteomes" id="UP000275394">
    <property type="component" value="Unassembled WGS sequence"/>
</dbReference>
<comment type="caution">
    <text evidence="1">The sequence shown here is derived from an EMBL/GenBank/DDBJ whole genome shotgun (WGS) entry which is preliminary data.</text>
</comment>
<keyword evidence="2" id="KW-1185">Reference proteome</keyword>
<reference evidence="1 2" key="1">
    <citation type="submission" date="2018-11" db="EMBL/GenBank/DDBJ databases">
        <title>Genomic Encyclopedia of Type Strains, Phase IV (KMG-IV): sequencing the most valuable type-strain genomes for metagenomic binning, comparative biology and taxonomic classification.</title>
        <authorList>
            <person name="Goeker M."/>
        </authorList>
    </citation>
    <scope>NUCLEOTIDE SEQUENCE [LARGE SCALE GENOMIC DNA]</scope>
    <source>
        <strain evidence="1 2">DSM 100316</strain>
    </source>
</reference>